<evidence type="ECO:0000256" key="1">
    <source>
        <dbReference type="SAM" id="MobiDB-lite"/>
    </source>
</evidence>
<dbReference type="Gramene" id="OE9A027196T1">
    <property type="protein sequence ID" value="OE9A027196C1"/>
    <property type="gene ID" value="OE9A027196"/>
</dbReference>
<organism evidence="4 5">
    <name type="scientific">Olea europaea subsp. europaea</name>
    <dbReference type="NCBI Taxonomy" id="158383"/>
    <lineage>
        <taxon>Eukaryota</taxon>
        <taxon>Viridiplantae</taxon>
        <taxon>Streptophyta</taxon>
        <taxon>Embryophyta</taxon>
        <taxon>Tracheophyta</taxon>
        <taxon>Spermatophyta</taxon>
        <taxon>Magnoliopsida</taxon>
        <taxon>eudicotyledons</taxon>
        <taxon>Gunneridae</taxon>
        <taxon>Pentapetalae</taxon>
        <taxon>asterids</taxon>
        <taxon>lamiids</taxon>
        <taxon>Lamiales</taxon>
        <taxon>Oleaceae</taxon>
        <taxon>Oleeae</taxon>
        <taxon>Olea</taxon>
    </lineage>
</organism>
<gene>
    <name evidence="4" type="ORF">OLEA9_A027196</name>
</gene>
<comment type="caution">
    <text evidence="4">The sequence shown here is derived from an EMBL/GenBank/DDBJ whole genome shotgun (WGS) entry which is preliminary data.</text>
</comment>
<dbReference type="AlphaFoldDB" id="A0A8S0RFE7"/>
<feature type="domain" description="VTT" evidence="3">
    <location>
        <begin position="117"/>
        <end position="237"/>
    </location>
</feature>
<feature type="transmembrane region" description="Helical" evidence="2">
    <location>
        <begin position="129"/>
        <end position="157"/>
    </location>
</feature>
<sequence>MLDSPEELEKSHANSADLLTEGSNHVILDMPNEARLPEMSNLESQSKSRKRLLMWWIKVAILCLVIIGILAIFLKWGAPFLIEKVLYPILQQATALDRPVLALILVAALTLFPVFLIPSSPLLLLSGMIFGYGFGFVIIMIGTTFGMTLPFLTGLLFRDRIHHWLKRWPQKAAMIKLAGEGSWFHQFKVVALFRISPFPYTIFNYAVVVTNIRFWPYLCGSVTGMIPEAFVYIYSGQLIKTLADVKYGNHHLSLVQIIYNIVSFIVAIIAIVAFAICAKKKLNSLKRLSTEAEGDVTGKCSEGEISASGRSNEGEEGFASGKSNELEGKGSTSGKNNECESKGSGNVEGNQGTCSANGKIYADEGFDNGNNTCRV</sequence>
<protein>
    <submittedName>
        <fullName evidence="4">TVP38 TMEM64 family membrane</fullName>
    </submittedName>
</protein>
<feature type="region of interest" description="Disordered" evidence="1">
    <location>
        <begin position="303"/>
        <end position="352"/>
    </location>
</feature>
<dbReference type="PANTHER" id="PTHR46431">
    <property type="entry name" value="EXPRESSED PROTEIN"/>
    <property type="match status" value="1"/>
</dbReference>
<evidence type="ECO:0000313" key="4">
    <source>
        <dbReference type="EMBL" id="CAA2978201.1"/>
    </source>
</evidence>
<feature type="transmembrane region" description="Helical" evidence="2">
    <location>
        <begin position="254"/>
        <end position="278"/>
    </location>
</feature>
<dbReference type="InterPro" id="IPR032816">
    <property type="entry name" value="VTT_dom"/>
</dbReference>
<feature type="transmembrane region" description="Helical" evidence="2">
    <location>
        <begin position="99"/>
        <end position="117"/>
    </location>
</feature>
<accession>A0A8S0RFE7</accession>
<dbReference type="OrthoDB" id="202840at2759"/>
<name>A0A8S0RFE7_OLEEU</name>
<feature type="compositionally biased region" description="Polar residues" evidence="1">
    <location>
        <begin position="343"/>
        <end position="352"/>
    </location>
</feature>
<evidence type="ECO:0000313" key="5">
    <source>
        <dbReference type="Proteomes" id="UP000594638"/>
    </source>
</evidence>
<keyword evidence="2" id="KW-1133">Transmembrane helix</keyword>
<feature type="transmembrane region" description="Helical" evidence="2">
    <location>
        <begin position="214"/>
        <end position="234"/>
    </location>
</feature>
<reference evidence="4 5" key="1">
    <citation type="submission" date="2019-12" db="EMBL/GenBank/DDBJ databases">
        <authorList>
            <person name="Alioto T."/>
            <person name="Alioto T."/>
            <person name="Gomez Garrido J."/>
        </authorList>
    </citation>
    <scope>NUCLEOTIDE SEQUENCE [LARGE SCALE GENOMIC DNA]</scope>
</reference>
<proteinExistence type="predicted"/>
<evidence type="ECO:0000259" key="3">
    <source>
        <dbReference type="Pfam" id="PF09335"/>
    </source>
</evidence>
<dbReference type="EMBL" id="CACTIH010003617">
    <property type="protein sequence ID" value="CAA2978201.1"/>
    <property type="molecule type" value="Genomic_DNA"/>
</dbReference>
<evidence type="ECO:0000256" key="2">
    <source>
        <dbReference type="SAM" id="Phobius"/>
    </source>
</evidence>
<dbReference type="Pfam" id="PF09335">
    <property type="entry name" value="VTT_dom"/>
    <property type="match status" value="1"/>
</dbReference>
<keyword evidence="5" id="KW-1185">Reference proteome</keyword>
<keyword evidence="2" id="KW-0812">Transmembrane</keyword>
<dbReference type="Proteomes" id="UP000594638">
    <property type="component" value="Unassembled WGS sequence"/>
</dbReference>
<feature type="transmembrane region" description="Helical" evidence="2">
    <location>
        <begin position="55"/>
        <end position="78"/>
    </location>
</feature>
<keyword evidence="2" id="KW-0472">Membrane</keyword>
<dbReference type="PANTHER" id="PTHR46431:SF5">
    <property type="entry name" value="EXPRESSED PROTEIN"/>
    <property type="match status" value="1"/>
</dbReference>
<dbReference type="Gramene" id="OE9A027196T2">
    <property type="protein sequence ID" value="OE9A027196C2"/>
    <property type="gene ID" value="OE9A027196"/>
</dbReference>